<evidence type="ECO:0000259" key="2">
    <source>
        <dbReference type="Pfam" id="PF11412"/>
    </source>
</evidence>
<organism evidence="3 4">
    <name type="scientific">Ferirhizobium litorale</name>
    <dbReference type="NCBI Taxonomy" id="2927786"/>
    <lineage>
        <taxon>Bacteria</taxon>
        <taxon>Pseudomonadati</taxon>
        <taxon>Pseudomonadota</taxon>
        <taxon>Alphaproteobacteria</taxon>
        <taxon>Hyphomicrobiales</taxon>
        <taxon>Rhizobiaceae</taxon>
        <taxon>Ferirhizobium</taxon>
    </lineage>
</organism>
<dbReference type="EMBL" id="JALDYZ010000002">
    <property type="protein sequence ID" value="MDI7921564.1"/>
    <property type="molecule type" value="Genomic_DNA"/>
</dbReference>
<dbReference type="InterPro" id="IPR028250">
    <property type="entry name" value="DsbDN"/>
</dbReference>
<dbReference type="Pfam" id="PF11412">
    <property type="entry name" value="DsbD_N"/>
    <property type="match status" value="1"/>
</dbReference>
<keyword evidence="4" id="KW-1185">Reference proteome</keyword>
<proteinExistence type="predicted"/>
<name>A0AAE3U005_9HYPH</name>
<evidence type="ECO:0000313" key="4">
    <source>
        <dbReference type="Proteomes" id="UP001161580"/>
    </source>
</evidence>
<evidence type="ECO:0000256" key="1">
    <source>
        <dbReference type="SAM" id="SignalP"/>
    </source>
</evidence>
<reference evidence="3" key="1">
    <citation type="submission" date="2022-03" db="EMBL/GenBank/DDBJ databases">
        <title>Fererhizobium litorale gen. nov., sp. nov., isolated from sandy sediments of the Sea of Japan seashore.</title>
        <authorList>
            <person name="Romanenko L."/>
            <person name="Kurilenko V."/>
            <person name="Otstavnykh N."/>
            <person name="Svetashev V."/>
            <person name="Tekutyeva L."/>
            <person name="Isaeva M."/>
            <person name="Mikhailov V."/>
        </authorList>
    </citation>
    <scope>NUCLEOTIDE SEQUENCE</scope>
    <source>
        <strain evidence="3">KMM 9576</strain>
    </source>
</reference>
<feature type="signal peptide" evidence="1">
    <location>
        <begin position="1"/>
        <end position="15"/>
    </location>
</feature>
<dbReference type="AlphaFoldDB" id="A0AAE3U005"/>
<dbReference type="Proteomes" id="UP001161580">
    <property type="component" value="Unassembled WGS sequence"/>
</dbReference>
<protein>
    <submittedName>
        <fullName evidence="3">Cytochrome C biogenesis protein</fullName>
    </submittedName>
</protein>
<accession>A0AAE3U005</accession>
<keyword evidence="1" id="KW-0732">Signal</keyword>
<feature type="domain" description="Thiol:disulfide interchange protein DsbD N-terminal" evidence="2">
    <location>
        <begin position="38"/>
        <end position="144"/>
    </location>
</feature>
<comment type="caution">
    <text evidence="3">The sequence shown here is derived from an EMBL/GenBank/DDBJ whole genome shotgun (WGS) entry which is preliminary data.</text>
</comment>
<gene>
    <name evidence="3" type="ORF">MRS75_05635</name>
</gene>
<dbReference type="RefSeq" id="WP_311785727.1">
    <property type="nucleotide sequence ID" value="NZ_JALDYY010000002.1"/>
</dbReference>
<sequence>MLLALLASVAGGAEAAMTHWANNEGGRMRIVALPPDETGKVRAALQIEPAAGWMTYWREPGDSGIPPQLSIAPESNLALSSIDYPVPVSMRIGDARDIVYDRAVTLPLTFSVIDKSLPAELKADVFIGLCKNICIPFQSSFSLLVDKAGQSLAEETQVLEAAKATLPEAPSDEFAVRGFALAEDRKKLRLDLELPYGTRGPLEVIVTGPSGYVYSHKQAKGAMPGELALDISVSRFPAKYDPKGKQWGLLVIAGNRAMETKLAFD</sequence>
<feature type="chain" id="PRO_5042180978" evidence="1">
    <location>
        <begin position="16"/>
        <end position="265"/>
    </location>
</feature>
<evidence type="ECO:0000313" key="3">
    <source>
        <dbReference type="EMBL" id="MDI7921564.1"/>
    </source>
</evidence>